<dbReference type="PANTHER" id="PTHR13208">
    <property type="entry name" value="MEDIATOR OF RNA POLYMERASE II TRANSCRIPTION SUBUNIT 4"/>
    <property type="match status" value="1"/>
</dbReference>
<evidence type="ECO:0000256" key="4">
    <source>
        <dbReference type="ARBA" id="ARBA00023015"/>
    </source>
</evidence>
<feature type="compositionally biased region" description="Low complexity" evidence="9">
    <location>
        <begin position="162"/>
        <end position="175"/>
    </location>
</feature>
<evidence type="ECO:0000256" key="3">
    <source>
        <dbReference type="ARBA" id="ARBA00020629"/>
    </source>
</evidence>
<proteinExistence type="inferred from homology"/>
<comment type="similarity">
    <text evidence="2 8">Belongs to the Mediator complex subunit 4 family.</text>
</comment>
<keyword evidence="5 8" id="KW-0804">Transcription</keyword>
<feature type="region of interest" description="Disordered" evidence="9">
    <location>
        <begin position="251"/>
        <end position="337"/>
    </location>
</feature>
<evidence type="ECO:0000313" key="10">
    <source>
        <dbReference type="EMBL" id="KAK3390154.1"/>
    </source>
</evidence>
<protein>
    <recommendedName>
        <fullName evidence="3 8">Mediator of RNA polymerase II transcription subunit 4</fullName>
    </recommendedName>
    <alternativeName>
        <fullName evidence="7 8">Mediator complex subunit 4</fullName>
    </alternativeName>
</protein>
<evidence type="ECO:0000256" key="6">
    <source>
        <dbReference type="ARBA" id="ARBA00023242"/>
    </source>
</evidence>
<sequence>MDKNLDARFERVEKALANLIDSIAKYNPSEKLAEGLVEADKELFKGLQALETHQNNYARIQQLREETAALDAQTKEIIGALWTMRKEVKNTQTTVYPASGPKYQFTTKELLDYARRISPNTLPPPGVTNGVDFGTPTPTPAEQPDDAAKGGGAQTPNTSFNGTGTAAGTPAASGAPPTPSVNGDMSSTHAQPPGFVSQTSLTSSILSDLPPLFKQAIIIDEGAVFVPWPDEFYIRSGALASYQALVDRNIDPKGYDPEEEEQRRKEEEAARKEAEEKARIEREEAERRMREERERMARERERNRAEAERRGSVATGFVPPPKTQFTFLDAGDDDDDD</sequence>
<evidence type="ECO:0000256" key="7">
    <source>
        <dbReference type="ARBA" id="ARBA00031257"/>
    </source>
</evidence>
<dbReference type="InterPro" id="IPR019258">
    <property type="entry name" value="Mediator_Med4"/>
</dbReference>
<feature type="compositionally biased region" description="Polar residues" evidence="9">
    <location>
        <begin position="181"/>
        <end position="196"/>
    </location>
</feature>
<evidence type="ECO:0000256" key="5">
    <source>
        <dbReference type="ARBA" id="ARBA00023163"/>
    </source>
</evidence>
<feature type="compositionally biased region" description="Basic and acidic residues" evidence="9">
    <location>
        <begin position="251"/>
        <end position="311"/>
    </location>
</feature>
<keyword evidence="11" id="KW-1185">Reference proteome</keyword>
<dbReference type="AlphaFoldDB" id="A0AAE0NYZ6"/>
<comment type="function">
    <text evidence="8">Component of the Mediator complex, a coactivator involved in the regulated transcription of nearly all RNA polymerase II-dependent genes. Mediator functions as a bridge to convey information from gene-specific regulatory proteins to the basal RNA polymerase II transcription machinery. Mediator is recruited to promoters by direct interactions with regulatory proteins and serves as a scaffold for the assembly of a functional preinitiation complex with RNA polymerase II and the general transcription factors.</text>
</comment>
<comment type="subcellular location">
    <subcellularLocation>
        <location evidence="1 8">Nucleus</location>
    </subcellularLocation>
</comment>
<reference evidence="10" key="1">
    <citation type="journal article" date="2023" name="Mol. Phylogenet. Evol.">
        <title>Genome-scale phylogeny and comparative genomics of the fungal order Sordariales.</title>
        <authorList>
            <person name="Hensen N."/>
            <person name="Bonometti L."/>
            <person name="Westerberg I."/>
            <person name="Brannstrom I.O."/>
            <person name="Guillou S."/>
            <person name="Cros-Aarteil S."/>
            <person name="Calhoun S."/>
            <person name="Haridas S."/>
            <person name="Kuo A."/>
            <person name="Mondo S."/>
            <person name="Pangilinan J."/>
            <person name="Riley R."/>
            <person name="LaButti K."/>
            <person name="Andreopoulos B."/>
            <person name="Lipzen A."/>
            <person name="Chen C."/>
            <person name="Yan M."/>
            <person name="Daum C."/>
            <person name="Ng V."/>
            <person name="Clum A."/>
            <person name="Steindorff A."/>
            <person name="Ohm R.A."/>
            <person name="Martin F."/>
            <person name="Silar P."/>
            <person name="Natvig D.O."/>
            <person name="Lalanne C."/>
            <person name="Gautier V."/>
            <person name="Ament-Velasquez S.L."/>
            <person name="Kruys A."/>
            <person name="Hutchinson M.I."/>
            <person name="Powell A.J."/>
            <person name="Barry K."/>
            <person name="Miller A.N."/>
            <person name="Grigoriev I.V."/>
            <person name="Debuchy R."/>
            <person name="Gladieux P."/>
            <person name="Hiltunen Thoren M."/>
            <person name="Johannesson H."/>
        </authorList>
    </citation>
    <scope>NUCLEOTIDE SEQUENCE</scope>
    <source>
        <strain evidence="10">CBS 232.78</strain>
    </source>
</reference>
<dbReference type="GO" id="GO:0003712">
    <property type="term" value="F:transcription coregulator activity"/>
    <property type="evidence" value="ECO:0007669"/>
    <property type="project" value="InterPro"/>
</dbReference>
<evidence type="ECO:0000256" key="2">
    <source>
        <dbReference type="ARBA" id="ARBA00009626"/>
    </source>
</evidence>
<name>A0AAE0NYZ6_9PEZI</name>
<organism evidence="10 11">
    <name type="scientific">Podospora didyma</name>
    <dbReference type="NCBI Taxonomy" id="330526"/>
    <lineage>
        <taxon>Eukaryota</taxon>
        <taxon>Fungi</taxon>
        <taxon>Dikarya</taxon>
        <taxon>Ascomycota</taxon>
        <taxon>Pezizomycotina</taxon>
        <taxon>Sordariomycetes</taxon>
        <taxon>Sordariomycetidae</taxon>
        <taxon>Sordariales</taxon>
        <taxon>Podosporaceae</taxon>
        <taxon>Podospora</taxon>
    </lineage>
</organism>
<dbReference type="GO" id="GO:0016592">
    <property type="term" value="C:mediator complex"/>
    <property type="evidence" value="ECO:0007669"/>
    <property type="project" value="InterPro"/>
</dbReference>
<dbReference type="Pfam" id="PF10018">
    <property type="entry name" value="Med4"/>
    <property type="match status" value="1"/>
</dbReference>
<reference evidence="10" key="2">
    <citation type="submission" date="2023-06" db="EMBL/GenBank/DDBJ databases">
        <authorList>
            <consortium name="Lawrence Berkeley National Laboratory"/>
            <person name="Haridas S."/>
            <person name="Hensen N."/>
            <person name="Bonometti L."/>
            <person name="Westerberg I."/>
            <person name="Brannstrom I.O."/>
            <person name="Guillou S."/>
            <person name="Cros-Aarteil S."/>
            <person name="Calhoun S."/>
            <person name="Kuo A."/>
            <person name="Mondo S."/>
            <person name="Pangilinan J."/>
            <person name="Riley R."/>
            <person name="LaButti K."/>
            <person name="Andreopoulos B."/>
            <person name="Lipzen A."/>
            <person name="Chen C."/>
            <person name="Yanf M."/>
            <person name="Daum C."/>
            <person name="Ng V."/>
            <person name="Clum A."/>
            <person name="Steindorff A."/>
            <person name="Ohm R."/>
            <person name="Martin F."/>
            <person name="Silar P."/>
            <person name="Natvig D."/>
            <person name="Lalanne C."/>
            <person name="Gautier V."/>
            <person name="Ament-velasquez S.L."/>
            <person name="Kruys A."/>
            <person name="Hutchinson M.I."/>
            <person name="Powell A.J."/>
            <person name="Barry K."/>
            <person name="Miller A.N."/>
            <person name="Grigoriev I.V."/>
            <person name="Debuchy R."/>
            <person name="Gladieux P."/>
            <person name="Thoren M.H."/>
            <person name="Johannesson H."/>
        </authorList>
    </citation>
    <scope>NUCLEOTIDE SEQUENCE</scope>
    <source>
        <strain evidence="10">CBS 232.78</strain>
    </source>
</reference>
<evidence type="ECO:0000256" key="9">
    <source>
        <dbReference type="SAM" id="MobiDB-lite"/>
    </source>
</evidence>
<dbReference type="GO" id="GO:0070847">
    <property type="term" value="C:core mediator complex"/>
    <property type="evidence" value="ECO:0007669"/>
    <property type="project" value="TreeGrafter"/>
</dbReference>
<comment type="caution">
    <text evidence="10">The sequence shown here is derived from an EMBL/GenBank/DDBJ whole genome shotgun (WGS) entry which is preliminary data.</text>
</comment>
<comment type="subunit">
    <text evidence="8">Component of the Mediator complex.</text>
</comment>
<evidence type="ECO:0000256" key="1">
    <source>
        <dbReference type="ARBA" id="ARBA00004123"/>
    </source>
</evidence>
<evidence type="ECO:0000313" key="11">
    <source>
        <dbReference type="Proteomes" id="UP001285441"/>
    </source>
</evidence>
<keyword evidence="6 8" id="KW-0539">Nucleus</keyword>
<evidence type="ECO:0000256" key="8">
    <source>
        <dbReference type="RuleBase" id="RU364141"/>
    </source>
</evidence>
<keyword evidence="4 8" id="KW-0805">Transcription regulation</keyword>
<dbReference type="Proteomes" id="UP001285441">
    <property type="component" value="Unassembled WGS sequence"/>
</dbReference>
<feature type="region of interest" description="Disordered" evidence="9">
    <location>
        <begin position="117"/>
        <end position="196"/>
    </location>
</feature>
<accession>A0AAE0NYZ6</accession>
<dbReference type="PANTHER" id="PTHR13208:SF2">
    <property type="entry name" value="MEDIATOR OF RNA POLYMERASE II TRANSCRIPTION SUBUNIT 4"/>
    <property type="match status" value="1"/>
</dbReference>
<keyword evidence="8" id="KW-0010">Activator</keyword>
<dbReference type="GO" id="GO:0006357">
    <property type="term" value="P:regulation of transcription by RNA polymerase II"/>
    <property type="evidence" value="ECO:0007669"/>
    <property type="project" value="InterPro"/>
</dbReference>
<dbReference type="EMBL" id="JAULSW010000002">
    <property type="protein sequence ID" value="KAK3390154.1"/>
    <property type="molecule type" value="Genomic_DNA"/>
</dbReference>
<gene>
    <name evidence="8" type="primary">MED4</name>
    <name evidence="10" type="ORF">B0H63DRAFT_446298</name>
</gene>